<evidence type="ECO:0000256" key="1">
    <source>
        <dbReference type="ARBA" id="ARBA00022723"/>
    </source>
</evidence>
<reference evidence="5" key="1">
    <citation type="submission" date="2020-04" db="EMBL/GenBank/DDBJ databases">
        <authorList>
            <person name="Alioto T."/>
            <person name="Alioto T."/>
            <person name="Gomez Garrido J."/>
        </authorList>
    </citation>
    <scope>NUCLEOTIDE SEQUENCE</scope>
    <source>
        <strain evidence="5">A484AB</strain>
    </source>
</reference>
<evidence type="ECO:0000313" key="6">
    <source>
        <dbReference type="Proteomes" id="UP001152795"/>
    </source>
</evidence>
<dbReference type="Proteomes" id="UP001152795">
    <property type="component" value="Unassembled WGS sequence"/>
</dbReference>
<sequence length="554" mass="63407">MPENCAFYNCPYSRRYEGLSLFKIPSIKSSDSEHTSRIKAEASNAWKTAILRTRQETSELKERFAKNNIFLCEHHFEAECIDSFPFTDKDGNEKIRKRLQTGAVPTLNLPVKQLDTLPGTSMPQQRRIIVRHDEPSTSSGVSQTPTFDDLKKYFKRDYRYLRDWTTDVTGNVIIVEMREPGYLVPRYHLEIDESLELTIAVYGATVPNSSALFPENNSRLCSKFKDLHNLLCGLQICCGVSVLENEPSVSETFLHVTPLVATKQQSSPVNYCQTRRSIKCEVLVEQGTDKCKPCCKFEEKKSQPKPALPAKAKAPLTACSSAKLQATIREERVQLKESQLKCMQLEDRLKRMEEEISSHGVTLDDDVSNSFLAILDQTNLQTSPHMRLVFEQQQKAMRTNKHAQRWHPHFIEFCLSIHAKSSSVYNELRKSEKNPDGILYLPHERTLRDYRNHFKPGAGFVLENIELLKSITKNYEGPARYVVLVFDEMKIKGRLVFDKHSGKLIGFTSLGDPDLDFSTFEELEVATHVLAFMIRGVQTTLKFMLVYFLTQTVV</sequence>
<protein>
    <submittedName>
        <fullName evidence="5">Transposable element P transposase</fullName>
    </submittedName>
</protein>
<dbReference type="InterPro" id="IPR048365">
    <property type="entry name" value="TNP-like_RNaseH_N"/>
</dbReference>
<keyword evidence="4" id="KW-0238">DNA-binding</keyword>
<dbReference type="InterPro" id="IPR006612">
    <property type="entry name" value="THAP_Znf"/>
</dbReference>
<keyword evidence="1" id="KW-0479">Metal-binding</keyword>
<accession>A0A7D9E360</accession>
<dbReference type="OrthoDB" id="5972980at2759"/>
<evidence type="ECO:0000256" key="2">
    <source>
        <dbReference type="ARBA" id="ARBA00022771"/>
    </source>
</evidence>
<gene>
    <name evidence="5" type="ORF">PACLA_8A035853</name>
</gene>
<dbReference type="GO" id="GO:0008270">
    <property type="term" value="F:zinc ion binding"/>
    <property type="evidence" value="ECO:0007669"/>
    <property type="project" value="UniProtKB-KW"/>
</dbReference>
<evidence type="ECO:0000256" key="4">
    <source>
        <dbReference type="ARBA" id="ARBA00023125"/>
    </source>
</evidence>
<dbReference type="SMART" id="SM00980">
    <property type="entry name" value="THAP"/>
    <property type="match status" value="1"/>
</dbReference>
<organism evidence="5 6">
    <name type="scientific">Paramuricea clavata</name>
    <name type="common">Red gorgonian</name>
    <name type="synonym">Violescent sea-whip</name>
    <dbReference type="NCBI Taxonomy" id="317549"/>
    <lineage>
        <taxon>Eukaryota</taxon>
        <taxon>Metazoa</taxon>
        <taxon>Cnidaria</taxon>
        <taxon>Anthozoa</taxon>
        <taxon>Octocorallia</taxon>
        <taxon>Malacalcyonacea</taxon>
        <taxon>Plexauridae</taxon>
        <taxon>Paramuricea</taxon>
    </lineage>
</organism>
<proteinExistence type="predicted"/>
<dbReference type="SUPFAM" id="SSF57716">
    <property type="entry name" value="Glucocorticoid receptor-like (DNA-binding domain)"/>
    <property type="match status" value="1"/>
</dbReference>
<comment type="caution">
    <text evidence="5">The sequence shown here is derived from an EMBL/GenBank/DDBJ whole genome shotgun (WGS) entry which is preliminary data.</text>
</comment>
<evidence type="ECO:0000256" key="3">
    <source>
        <dbReference type="ARBA" id="ARBA00022833"/>
    </source>
</evidence>
<evidence type="ECO:0000313" key="5">
    <source>
        <dbReference type="EMBL" id="CAB4000538.1"/>
    </source>
</evidence>
<dbReference type="GO" id="GO:0003677">
    <property type="term" value="F:DNA binding"/>
    <property type="evidence" value="ECO:0007669"/>
    <property type="project" value="UniProtKB-UniRule"/>
</dbReference>
<keyword evidence="2" id="KW-0863">Zinc-finger</keyword>
<dbReference type="Pfam" id="PF05485">
    <property type="entry name" value="THAP"/>
    <property type="match status" value="1"/>
</dbReference>
<dbReference type="PROSITE" id="PS50950">
    <property type="entry name" value="ZF_THAP"/>
    <property type="match status" value="1"/>
</dbReference>
<dbReference type="AlphaFoldDB" id="A0A7D9E360"/>
<dbReference type="EMBL" id="CACRXK020003861">
    <property type="protein sequence ID" value="CAB4000538.1"/>
    <property type="molecule type" value="Genomic_DNA"/>
</dbReference>
<dbReference type="Pfam" id="PF21787">
    <property type="entry name" value="TNP-like_RNaseH_N"/>
    <property type="match status" value="1"/>
</dbReference>
<keyword evidence="6" id="KW-1185">Reference proteome</keyword>
<keyword evidence="3" id="KW-0862">Zinc</keyword>
<name>A0A7D9E360_PARCT</name>